<evidence type="ECO:0000313" key="3">
    <source>
        <dbReference type="EMBL" id="ADW71880.1"/>
    </source>
</evidence>
<proteinExistence type="predicted"/>
<gene>
    <name evidence="3" type="ordered locus">Rahaq_0250</name>
    <name evidence="4" type="ORF">ACFPK4_13695</name>
</gene>
<sequence length="182" mass="19634" precursor="true">MKTKFKLLAGGIFLAMAANSYAIDGAINFTGAIVEEACEINGGEELNIPLGTYSAAQFQEIGDLSPKIPFTLPLDNCPVVTESNPTPHFRIWLESDTVADTTDLIALGNDYGDEMADGVGIRIEDAETNEIMKINGLPDIIYPIPGKVMNVNLLAYYESFKLPGDITAGAADARVKVTLDYR</sequence>
<dbReference type="Proteomes" id="UP000007257">
    <property type="component" value="Chromosome"/>
</dbReference>
<accession>A0A0H3F407</accession>
<dbReference type="GO" id="GO:0009289">
    <property type="term" value="C:pilus"/>
    <property type="evidence" value="ECO:0007669"/>
    <property type="project" value="InterPro"/>
</dbReference>
<dbReference type="AlphaFoldDB" id="A0A0H3F407"/>
<evidence type="ECO:0000313" key="5">
    <source>
        <dbReference type="Proteomes" id="UP000007257"/>
    </source>
</evidence>
<dbReference type="Pfam" id="PF00419">
    <property type="entry name" value="Fimbrial"/>
    <property type="match status" value="1"/>
</dbReference>
<dbReference type="Proteomes" id="UP001598201">
    <property type="component" value="Unassembled WGS sequence"/>
</dbReference>
<evidence type="ECO:0000259" key="2">
    <source>
        <dbReference type="Pfam" id="PF00419"/>
    </source>
</evidence>
<dbReference type="HOGENOM" id="CLU_088965_0_3_6"/>
<dbReference type="GO" id="GO:0043709">
    <property type="term" value="P:cell adhesion involved in single-species biofilm formation"/>
    <property type="evidence" value="ECO:0007669"/>
    <property type="project" value="TreeGrafter"/>
</dbReference>
<dbReference type="OrthoDB" id="6491659at2"/>
<name>A0A0H3F407_RAHSY</name>
<reference evidence="5" key="1">
    <citation type="submission" date="2011-01" db="EMBL/GenBank/DDBJ databases">
        <title>Complete sequence of chromosome of Rahnella sp. Y9602.</title>
        <authorList>
            <consortium name="US DOE Joint Genome Institute"/>
            <person name="Lucas S."/>
            <person name="Copeland A."/>
            <person name="Lapidus A."/>
            <person name="Cheng J.-F."/>
            <person name="Goodwin L."/>
            <person name="Pitluck S."/>
            <person name="Lu M."/>
            <person name="Detter J.C."/>
            <person name="Han C."/>
            <person name="Tapia R."/>
            <person name="Land M."/>
            <person name="Hauser L."/>
            <person name="Kyrpides N."/>
            <person name="Ivanova N."/>
            <person name="Ovchinnikova G."/>
            <person name="Pagani I."/>
            <person name="Sobecky P.A."/>
            <person name="Martinez R.J."/>
            <person name="Woyke T."/>
        </authorList>
    </citation>
    <scope>NUCLEOTIDE SEQUENCE [LARGE SCALE GENOMIC DNA]</scope>
    <source>
        <strain evidence="5">Y9602</strain>
    </source>
</reference>
<evidence type="ECO:0000256" key="1">
    <source>
        <dbReference type="SAM" id="SignalP"/>
    </source>
</evidence>
<dbReference type="Gene3D" id="2.60.40.1090">
    <property type="entry name" value="Fimbrial-type adhesion domain"/>
    <property type="match status" value="1"/>
</dbReference>
<evidence type="ECO:0000313" key="6">
    <source>
        <dbReference type="Proteomes" id="UP001598201"/>
    </source>
</evidence>
<feature type="chain" id="PRO_5002608710" evidence="1">
    <location>
        <begin position="23"/>
        <end position="182"/>
    </location>
</feature>
<feature type="signal peptide" evidence="1">
    <location>
        <begin position="1"/>
        <end position="22"/>
    </location>
</feature>
<dbReference type="eggNOG" id="COG3539">
    <property type="taxonomic scope" value="Bacteria"/>
</dbReference>
<dbReference type="PANTHER" id="PTHR33420">
    <property type="entry name" value="FIMBRIAL SUBUNIT ELFA-RELATED"/>
    <property type="match status" value="1"/>
</dbReference>
<dbReference type="InterPro" id="IPR008966">
    <property type="entry name" value="Adhesion_dom_sf"/>
</dbReference>
<dbReference type="PANTHER" id="PTHR33420:SF26">
    <property type="entry name" value="FIMBRIAL SUBUNIT"/>
    <property type="match status" value="1"/>
</dbReference>
<dbReference type="GeneID" id="95419029"/>
<dbReference type="InterPro" id="IPR050263">
    <property type="entry name" value="Bact_Fimbrial_Adh_Pro"/>
</dbReference>
<dbReference type="KEGG" id="rah:Rahaq_0250"/>
<dbReference type="EMBL" id="JBHUCJ010000030">
    <property type="protein sequence ID" value="MFD3224591.1"/>
    <property type="molecule type" value="Genomic_DNA"/>
</dbReference>
<keyword evidence="6" id="KW-1185">Reference proteome</keyword>
<organism evidence="3 5">
    <name type="scientific">Rahnella sp. (strain Y9602)</name>
    <dbReference type="NCBI Taxonomy" id="2703885"/>
    <lineage>
        <taxon>Bacteria</taxon>
        <taxon>Pseudomonadati</taxon>
        <taxon>Pseudomonadota</taxon>
        <taxon>Gammaproteobacteria</taxon>
        <taxon>Enterobacterales</taxon>
        <taxon>Yersiniaceae</taxon>
        <taxon>Rahnella</taxon>
    </lineage>
</organism>
<dbReference type="InterPro" id="IPR036937">
    <property type="entry name" value="Adhesion_dom_fimbrial_sf"/>
</dbReference>
<dbReference type="SUPFAM" id="SSF49401">
    <property type="entry name" value="Bacterial adhesins"/>
    <property type="match status" value="1"/>
</dbReference>
<reference evidence="3 5" key="2">
    <citation type="journal article" date="2012" name="J. Bacteriol.">
        <title>Complete Genome Sequence of Rahnella sp. Strain Y9602, a Gammaproteobacterium Isolate from Metal- and Radionuclide-Contaminated Soil.</title>
        <authorList>
            <person name="Martinez R.J."/>
            <person name="Bruce D."/>
            <person name="Detter C."/>
            <person name="Goodwin L.A."/>
            <person name="Han J."/>
            <person name="Han C.S."/>
            <person name="Held B."/>
            <person name="Land M.L."/>
            <person name="Mikhailova N."/>
            <person name="Nolan M."/>
            <person name="Pennacchio L."/>
            <person name="Pitluck S."/>
            <person name="Tapia R."/>
            <person name="Woyke T."/>
            <person name="Sobecky P.A."/>
        </authorList>
    </citation>
    <scope>NUCLEOTIDE SEQUENCE [LARGE SCALE GENOMIC DNA]</scope>
    <source>
        <strain evidence="3 5">Y9602</strain>
    </source>
</reference>
<dbReference type="EMBL" id="CP002505">
    <property type="protein sequence ID" value="ADW71880.1"/>
    <property type="molecule type" value="Genomic_DNA"/>
</dbReference>
<evidence type="ECO:0000313" key="4">
    <source>
        <dbReference type="EMBL" id="MFD3224591.1"/>
    </source>
</evidence>
<reference evidence="4 6" key="3">
    <citation type="submission" date="2024-09" db="EMBL/GenBank/DDBJ databases">
        <title>Genomes of Rahnella.</title>
        <authorList>
            <person name="Mnguni F.C."/>
            <person name="Shin G.Y."/>
            <person name="Coutinho T."/>
        </authorList>
    </citation>
    <scope>NUCLEOTIDE SEQUENCE [LARGE SCALE GENOMIC DNA]</scope>
    <source>
        <strain evidence="4 6">20WA0057</strain>
    </source>
</reference>
<dbReference type="RefSeq" id="WP_013573598.1">
    <property type="nucleotide sequence ID" value="NC_015061.1"/>
</dbReference>
<protein>
    <submittedName>
        <fullName evidence="3 4">Fimbrial protein</fullName>
    </submittedName>
</protein>
<dbReference type="InterPro" id="IPR000259">
    <property type="entry name" value="Adhesion_dom_fimbrial"/>
</dbReference>
<feature type="domain" description="Fimbrial-type adhesion" evidence="2">
    <location>
        <begin position="27"/>
        <end position="181"/>
    </location>
</feature>
<keyword evidence="1" id="KW-0732">Signal</keyword>